<dbReference type="SUPFAM" id="SSF56574">
    <property type="entry name" value="Serpins"/>
    <property type="match status" value="1"/>
</dbReference>
<dbReference type="STRING" id="380244.SAMN05216298_2808"/>
<dbReference type="InterPro" id="IPR000215">
    <property type="entry name" value="Serpin_fam"/>
</dbReference>
<dbReference type="EMBL" id="FNGF01000004">
    <property type="protein sequence ID" value="SDL15987.1"/>
    <property type="molecule type" value="Genomic_DNA"/>
</dbReference>
<dbReference type="GO" id="GO:0004867">
    <property type="term" value="F:serine-type endopeptidase inhibitor activity"/>
    <property type="evidence" value="ECO:0007669"/>
    <property type="project" value="InterPro"/>
</dbReference>
<feature type="domain" description="Serpin" evidence="2">
    <location>
        <begin position="18"/>
        <end position="395"/>
    </location>
</feature>
<sequence length="400" mass="41898">MSTALQDLLTPADVAAANALTRRWLVGRDQLPSAASGLGIWPLLAMLSTGAVDETRAELLAALGLDADRAAALPRALLDGVRSAPALNVALGVWAGPGVVLDPDWAAALPVDAVGSLTGDTTADKAHLDRWAEANTGGLIDAMPIDLDAPEPIELLLASALMVRTEWATDFEESTHAPFASGPWAGLERPRILRATYHDDVLRCTGDATVLTVRGRDDVDVLLALGGDHLAPHAVMDTLVDAVDPAWGRSATELKPGERAVGVRVSEYTGSTPQTGPEIGATTVAFDATDDLDLTADKGALGLVLAADRNKAQFDRLTAKKLYVSQAKQSCTARFSATGFEAAAVTAVGMAMFGSVPVFEHPRVRHEVAFDRPFAYLAVHRPTGLVLVAGWVAAPALGQD</sequence>
<comment type="similarity">
    <text evidence="1">Belongs to the serpin family.</text>
</comment>
<dbReference type="PANTHER" id="PTHR11461">
    <property type="entry name" value="SERINE PROTEASE INHIBITOR, SERPIN"/>
    <property type="match status" value="1"/>
</dbReference>
<evidence type="ECO:0000313" key="4">
    <source>
        <dbReference type="Proteomes" id="UP000198662"/>
    </source>
</evidence>
<accession>A0A1G9HSK7</accession>
<proteinExistence type="inferred from homology"/>
<evidence type="ECO:0000259" key="2">
    <source>
        <dbReference type="SMART" id="SM00093"/>
    </source>
</evidence>
<dbReference type="GO" id="GO:0005615">
    <property type="term" value="C:extracellular space"/>
    <property type="evidence" value="ECO:0007669"/>
    <property type="project" value="InterPro"/>
</dbReference>
<name>A0A1G9HSK7_9ACTN</name>
<dbReference type="Proteomes" id="UP000198662">
    <property type="component" value="Unassembled WGS sequence"/>
</dbReference>
<dbReference type="InterPro" id="IPR042178">
    <property type="entry name" value="Serpin_sf_1"/>
</dbReference>
<protein>
    <submittedName>
        <fullName evidence="3">Serine protease inhibitor</fullName>
    </submittedName>
</protein>
<dbReference type="RefSeq" id="WP_091049838.1">
    <property type="nucleotide sequence ID" value="NZ_FNGF01000004.1"/>
</dbReference>
<evidence type="ECO:0000256" key="1">
    <source>
        <dbReference type="RuleBase" id="RU000411"/>
    </source>
</evidence>
<dbReference type="OrthoDB" id="4847668at2"/>
<organism evidence="3 4">
    <name type="scientific">Glycomyces sambucus</name>
    <dbReference type="NCBI Taxonomy" id="380244"/>
    <lineage>
        <taxon>Bacteria</taxon>
        <taxon>Bacillati</taxon>
        <taxon>Actinomycetota</taxon>
        <taxon>Actinomycetes</taxon>
        <taxon>Glycomycetales</taxon>
        <taxon>Glycomycetaceae</taxon>
        <taxon>Glycomyces</taxon>
    </lineage>
</organism>
<dbReference type="InterPro" id="IPR023796">
    <property type="entry name" value="Serpin_dom"/>
</dbReference>
<dbReference type="InterPro" id="IPR036186">
    <property type="entry name" value="Serpin_sf"/>
</dbReference>
<gene>
    <name evidence="3" type="ORF">SAMN05216298_2808</name>
</gene>
<dbReference type="PANTHER" id="PTHR11461:SF211">
    <property type="entry name" value="GH10112P-RELATED"/>
    <property type="match status" value="1"/>
</dbReference>
<reference evidence="4" key="1">
    <citation type="submission" date="2016-10" db="EMBL/GenBank/DDBJ databases">
        <authorList>
            <person name="Varghese N."/>
            <person name="Submissions S."/>
        </authorList>
    </citation>
    <scope>NUCLEOTIDE SEQUENCE [LARGE SCALE GENOMIC DNA]</scope>
    <source>
        <strain evidence="4">CGMCC 4.3147</strain>
    </source>
</reference>
<dbReference type="Gene3D" id="3.30.497.10">
    <property type="entry name" value="Antithrombin, subunit I, domain 2"/>
    <property type="match status" value="2"/>
</dbReference>
<dbReference type="SMART" id="SM00093">
    <property type="entry name" value="SERPIN"/>
    <property type="match status" value="1"/>
</dbReference>
<dbReference type="AlphaFoldDB" id="A0A1G9HSK7"/>
<keyword evidence="4" id="KW-1185">Reference proteome</keyword>
<dbReference type="Pfam" id="PF00079">
    <property type="entry name" value="Serpin"/>
    <property type="match status" value="2"/>
</dbReference>
<evidence type="ECO:0000313" key="3">
    <source>
        <dbReference type="EMBL" id="SDL15987.1"/>
    </source>
</evidence>